<comment type="caution">
    <text evidence="2">The sequence shown here is derived from an EMBL/GenBank/DDBJ whole genome shotgun (WGS) entry which is preliminary data.</text>
</comment>
<sequence length="168" mass="19254">MTRGGRDEKNAIKSLTRTREETTKASKIYKGSIKERFESMERLTIQPISGFGEKLDMPYSKFCARRKASASVSSVTQLTVVFRNKRKRGEPRAVRHRSVLIPPPRARCHSLTRRRKSDISGDDISRKGSTKEHFVSLYDRRSLSWSILFAAGPQPKQETRRQTLSKTV</sequence>
<feature type="region of interest" description="Disordered" evidence="1">
    <location>
        <begin position="1"/>
        <end position="26"/>
    </location>
</feature>
<keyword evidence="3" id="KW-1185">Reference proteome</keyword>
<dbReference type="AlphaFoldDB" id="A0AAV4R196"/>
<feature type="compositionally biased region" description="Basic and acidic residues" evidence="1">
    <location>
        <begin position="1"/>
        <end position="24"/>
    </location>
</feature>
<proteinExistence type="predicted"/>
<evidence type="ECO:0000313" key="2">
    <source>
        <dbReference type="EMBL" id="GIY15334.1"/>
    </source>
</evidence>
<dbReference type="Proteomes" id="UP001054837">
    <property type="component" value="Unassembled WGS sequence"/>
</dbReference>
<evidence type="ECO:0000313" key="3">
    <source>
        <dbReference type="Proteomes" id="UP001054837"/>
    </source>
</evidence>
<name>A0AAV4R196_9ARAC</name>
<organism evidence="2 3">
    <name type="scientific">Caerostris darwini</name>
    <dbReference type="NCBI Taxonomy" id="1538125"/>
    <lineage>
        <taxon>Eukaryota</taxon>
        <taxon>Metazoa</taxon>
        <taxon>Ecdysozoa</taxon>
        <taxon>Arthropoda</taxon>
        <taxon>Chelicerata</taxon>
        <taxon>Arachnida</taxon>
        <taxon>Araneae</taxon>
        <taxon>Araneomorphae</taxon>
        <taxon>Entelegynae</taxon>
        <taxon>Araneoidea</taxon>
        <taxon>Araneidae</taxon>
        <taxon>Caerostris</taxon>
    </lineage>
</organism>
<protein>
    <submittedName>
        <fullName evidence="2">Uncharacterized protein</fullName>
    </submittedName>
</protein>
<reference evidence="2 3" key="1">
    <citation type="submission" date="2021-06" db="EMBL/GenBank/DDBJ databases">
        <title>Caerostris darwini draft genome.</title>
        <authorList>
            <person name="Kono N."/>
            <person name="Arakawa K."/>
        </authorList>
    </citation>
    <scope>NUCLEOTIDE SEQUENCE [LARGE SCALE GENOMIC DNA]</scope>
</reference>
<dbReference type="EMBL" id="BPLQ01005519">
    <property type="protein sequence ID" value="GIY15334.1"/>
    <property type="molecule type" value="Genomic_DNA"/>
</dbReference>
<evidence type="ECO:0000256" key="1">
    <source>
        <dbReference type="SAM" id="MobiDB-lite"/>
    </source>
</evidence>
<gene>
    <name evidence="2" type="ORF">CDAR_13181</name>
</gene>
<accession>A0AAV4R196</accession>